<evidence type="ECO:0000313" key="2">
    <source>
        <dbReference type="EMBL" id="KAK7017890.1"/>
    </source>
</evidence>
<sequence length="210" mass="23550">MPSQPTRQQKSAATRARNHQRQLQEEQRLQQQVAATGGRRSKKRARDKWEDSNVIRKRQRTEEYDQEFASQPQQARRQSGKGVRGSLDSSQIPRIASLGDDNIDSQDELSLSEESGSENERYSLQRVAVDDEVGGESDKDDLCSVGSQDRVDLLAAEKPNIQGSSPEDLFDEDLSEEEDLTGPHQPCGTFPPPLTNSVHSRTLIDLSLYD</sequence>
<proteinExistence type="predicted"/>
<accession>A0AAW0AXT5</accession>
<feature type="compositionally biased region" description="Acidic residues" evidence="1">
    <location>
        <begin position="168"/>
        <end position="180"/>
    </location>
</feature>
<comment type="caution">
    <text evidence="2">The sequence shown here is derived from an EMBL/GenBank/DDBJ whole genome shotgun (WGS) entry which is preliminary data.</text>
</comment>
<organism evidence="2 3">
    <name type="scientific">Paramarasmius palmivorus</name>
    <dbReference type="NCBI Taxonomy" id="297713"/>
    <lineage>
        <taxon>Eukaryota</taxon>
        <taxon>Fungi</taxon>
        <taxon>Dikarya</taxon>
        <taxon>Basidiomycota</taxon>
        <taxon>Agaricomycotina</taxon>
        <taxon>Agaricomycetes</taxon>
        <taxon>Agaricomycetidae</taxon>
        <taxon>Agaricales</taxon>
        <taxon>Marasmiineae</taxon>
        <taxon>Marasmiaceae</taxon>
        <taxon>Paramarasmius</taxon>
    </lineage>
</organism>
<evidence type="ECO:0000313" key="3">
    <source>
        <dbReference type="Proteomes" id="UP001383192"/>
    </source>
</evidence>
<feature type="compositionally biased region" description="Polar residues" evidence="1">
    <location>
        <begin position="1"/>
        <end position="12"/>
    </location>
</feature>
<dbReference type="EMBL" id="JAYKXP010000245">
    <property type="protein sequence ID" value="KAK7017890.1"/>
    <property type="molecule type" value="Genomic_DNA"/>
</dbReference>
<name>A0AAW0AXT5_9AGAR</name>
<feature type="compositionally biased region" description="Acidic residues" evidence="1">
    <location>
        <begin position="101"/>
        <end position="117"/>
    </location>
</feature>
<gene>
    <name evidence="2" type="ORF">VNI00_018533</name>
</gene>
<reference evidence="2 3" key="1">
    <citation type="submission" date="2024-01" db="EMBL/GenBank/DDBJ databases">
        <title>A draft genome for a cacao thread blight-causing isolate of Paramarasmius palmivorus.</title>
        <authorList>
            <person name="Baruah I.K."/>
            <person name="Bukari Y."/>
            <person name="Amoako-Attah I."/>
            <person name="Meinhardt L.W."/>
            <person name="Bailey B.A."/>
            <person name="Cohen S.P."/>
        </authorList>
    </citation>
    <scope>NUCLEOTIDE SEQUENCE [LARGE SCALE GENOMIC DNA]</scope>
    <source>
        <strain evidence="2 3">GH-12</strain>
    </source>
</reference>
<feature type="region of interest" description="Disordered" evidence="1">
    <location>
        <begin position="1"/>
        <end position="196"/>
    </location>
</feature>
<feature type="compositionally biased region" description="Polar residues" evidence="1">
    <location>
        <begin position="68"/>
        <end position="77"/>
    </location>
</feature>
<evidence type="ECO:0000256" key="1">
    <source>
        <dbReference type="SAM" id="MobiDB-lite"/>
    </source>
</evidence>
<dbReference type="Proteomes" id="UP001383192">
    <property type="component" value="Unassembled WGS sequence"/>
</dbReference>
<keyword evidence="3" id="KW-1185">Reference proteome</keyword>
<dbReference type="AlphaFoldDB" id="A0AAW0AXT5"/>
<protein>
    <submittedName>
        <fullName evidence="2">Uncharacterized protein</fullName>
    </submittedName>
</protein>